<evidence type="ECO:0000256" key="2">
    <source>
        <dbReference type="ARBA" id="ARBA00022737"/>
    </source>
</evidence>
<comment type="caution">
    <text evidence="6">The sequence shown here is derived from an EMBL/GenBank/DDBJ whole genome shotgun (WGS) entry which is preliminary data.</text>
</comment>
<evidence type="ECO:0000256" key="3">
    <source>
        <dbReference type="ARBA" id="ARBA00022837"/>
    </source>
</evidence>
<reference evidence="6" key="1">
    <citation type="submission" date="2013-04" db="EMBL/GenBank/DDBJ databases">
        <authorList>
            <person name="Qu J."/>
            <person name="Murali S.C."/>
            <person name="Bandaranaike D."/>
            <person name="Bellair M."/>
            <person name="Blankenburg K."/>
            <person name="Chao H."/>
            <person name="Dinh H."/>
            <person name="Doddapaneni H."/>
            <person name="Downs B."/>
            <person name="Dugan-Rocha S."/>
            <person name="Elkadiri S."/>
            <person name="Gnanaolivu R.D."/>
            <person name="Hernandez B."/>
            <person name="Javaid M."/>
            <person name="Jayaseelan J.C."/>
            <person name="Lee S."/>
            <person name="Li M."/>
            <person name="Ming W."/>
            <person name="Munidasa M."/>
            <person name="Muniz J."/>
            <person name="Nguyen L."/>
            <person name="Ongeri F."/>
            <person name="Osuji N."/>
            <person name="Pu L.-L."/>
            <person name="Puazo M."/>
            <person name="Qu C."/>
            <person name="Quiroz J."/>
            <person name="Raj R."/>
            <person name="Weissenberger G."/>
            <person name="Xin Y."/>
            <person name="Zou X."/>
            <person name="Han Y."/>
            <person name="Richards S."/>
            <person name="Worley K."/>
            <person name="Muzny D."/>
            <person name="Gibbs R."/>
        </authorList>
    </citation>
    <scope>NUCLEOTIDE SEQUENCE</scope>
    <source>
        <strain evidence="6">Sampled in the wild</strain>
    </source>
</reference>
<evidence type="ECO:0000256" key="4">
    <source>
        <dbReference type="ARBA" id="ARBA00023065"/>
    </source>
</evidence>
<evidence type="ECO:0000313" key="7">
    <source>
        <dbReference type="Proteomes" id="UP000792457"/>
    </source>
</evidence>
<keyword evidence="4" id="KW-0813">Transport</keyword>
<name>A0A8K0KUL6_LADFU</name>
<sequence>EPGTLSFPKRGLLVKETVGTAQITVIRKDGADGEVSVRWRTIDKSAVSGKDYKGGSGVLVFKHTEVSRVIEIPIINDMEAEKDECFEIELFEPTGGAKLGHINRMAVTITNDEGL</sequence>
<keyword evidence="4" id="KW-0406">Ion transport</keyword>
<dbReference type="Pfam" id="PF03160">
    <property type="entry name" value="Calx-beta"/>
    <property type="match status" value="1"/>
</dbReference>
<feature type="domain" description="Calx-beta" evidence="5">
    <location>
        <begin position="1"/>
        <end position="91"/>
    </location>
</feature>
<dbReference type="InterPro" id="IPR038081">
    <property type="entry name" value="CalX-like_sf"/>
</dbReference>
<accession>A0A8K0KUL6</accession>
<gene>
    <name evidence="6" type="ORF">J437_LFUL019587</name>
</gene>
<dbReference type="Gene3D" id="2.60.40.2030">
    <property type="match status" value="1"/>
</dbReference>
<dbReference type="SMART" id="SM00237">
    <property type="entry name" value="Calx_beta"/>
    <property type="match status" value="1"/>
</dbReference>
<evidence type="ECO:0000259" key="5">
    <source>
        <dbReference type="SMART" id="SM00237"/>
    </source>
</evidence>
<dbReference type="PANTHER" id="PTHR11878:SF76">
    <property type="entry name" value="CALX-BETA DOMAIN-CONTAINING PROTEIN"/>
    <property type="match status" value="1"/>
</dbReference>
<feature type="non-terminal residue" evidence="6">
    <location>
        <position position="1"/>
    </location>
</feature>
<keyword evidence="7" id="KW-1185">Reference proteome</keyword>
<dbReference type="EMBL" id="KZ310808">
    <property type="protein sequence ID" value="KAG8240041.1"/>
    <property type="molecule type" value="Genomic_DNA"/>
</dbReference>
<dbReference type="Proteomes" id="UP000792457">
    <property type="component" value="Unassembled WGS sequence"/>
</dbReference>
<organism evidence="6 7">
    <name type="scientific">Ladona fulva</name>
    <name type="common">Scarce chaser dragonfly</name>
    <name type="synonym">Libellula fulva</name>
    <dbReference type="NCBI Taxonomy" id="123851"/>
    <lineage>
        <taxon>Eukaryota</taxon>
        <taxon>Metazoa</taxon>
        <taxon>Ecdysozoa</taxon>
        <taxon>Arthropoda</taxon>
        <taxon>Hexapoda</taxon>
        <taxon>Insecta</taxon>
        <taxon>Pterygota</taxon>
        <taxon>Palaeoptera</taxon>
        <taxon>Odonata</taxon>
        <taxon>Epiprocta</taxon>
        <taxon>Anisoptera</taxon>
        <taxon>Libelluloidea</taxon>
        <taxon>Libellulidae</taxon>
        <taxon>Ladona</taxon>
    </lineage>
</organism>
<evidence type="ECO:0000256" key="1">
    <source>
        <dbReference type="ARBA" id="ARBA00022729"/>
    </source>
</evidence>
<dbReference type="GO" id="GO:0007154">
    <property type="term" value="P:cell communication"/>
    <property type="evidence" value="ECO:0007669"/>
    <property type="project" value="InterPro"/>
</dbReference>
<dbReference type="GO" id="GO:0098703">
    <property type="term" value="P:calcium ion import across plasma membrane"/>
    <property type="evidence" value="ECO:0007669"/>
    <property type="project" value="TreeGrafter"/>
</dbReference>
<dbReference type="InterPro" id="IPR051171">
    <property type="entry name" value="CaCA"/>
</dbReference>
<dbReference type="InterPro" id="IPR003644">
    <property type="entry name" value="Calx_beta"/>
</dbReference>
<reference evidence="6" key="2">
    <citation type="submission" date="2017-10" db="EMBL/GenBank/DDBJ databases">
        <title>Ladona fulva Genome sequencing and assembly.</title>
        <authorList>
            <person name="Murali S."/>
            <person name="Richards S."/>
            <person name="Bandaranaike D."/>
            <person name="Bellair M."/>
            <person name="Blankenburg K."/>
            <person name="Chao H."/>
            <person name="Dinh H."/>
            <person name="Doddapaneni H."/>
            <person name="Dugan-Rocha S."/>
            <person name="Elkadiri S."/>
            <person name="Gnanaolivu R."/>
            <person name="Hernandez B."/>
            <person name="Skinner E."/>
            <person name="Javaid M."/>
            <person name="Lee S."/>
            <person name="Li M."/>
            <person name="Ming W."/>
            <person name="Munidasa M."/>
            <person name="Muniz J."/>
            <person name="Nguyen L."/>
            <person name="Hughes D."/>
            <person name="Osuji N."/>
            <person name="Pu L.-L."/>
            <person name="Puazo M."/>
            <person name="Qu C."/>
            <person name="Quiroz J."/>
            <person name="Raj R."/>
            <person name="Weissenberger G."/>
            <person name="Xin Y."/>
            <person name="Zou X."/>
            <person name="Han Y."/>
            <person name="Worley K."/>
            <person name="Muzny D."/>
            <person name="Gibbs R."/>
        </authorList>
    </citation>
    <scope>NUCLEOTIDE SEQUENCE</scope>
    <source>
        <strain evidence="6">Sampled in the wild</strain>
    </source>
</reference>
<dbReference type="SUPFAM" id="SSF141072">
    <property type="entry name" value="CalX-like"/>
    <property type="match status" value="1"/>
</dbReference>
<evidence type="ECO:0000313" key="6">
    <source>
        <dbReference type="EMBL" id="KAG8240041.1"/>
    </source>
</evidence>
<dbReference type="PANTHER" id="PTHR11878">
    <property type="entry name" value="SODIUM/CALCIUM EXCHANGER"/>
    <property type="match status" value="1"/>
</dbReference>
<dbReference type="AlphaFoldDB" id="A0A8K0KUL6"/>
<dbReference type="GO" id="GO:0005432">
    <property type="term" value="F:calcium:sodium antiporter activity"/>
    <property type="evidence" value="ECO:0007669"/>
    <property type="project" value="TreeGrafter"/>
</dbReference>
<protein>
    <recommendedName>
        <fullName evidence="5">Calx-beta domain-containing protein</fullName>
    </recommendedName>
</protein>
<dbReference type="GO" id="GO:0098794">
    <property type="term" value="C:postsynapse"/>
    <property type="evidence" value="ECO:0007669"/>
    <property type="project" value="TreeGrafter"/>
</dbReference>
<dbReference type="GO" id="GO:0042383">
    <property type="term" value="C:sarcolemma"/>
    <property type="evidence" value="ECO:0007669"/>
    <property type="project" value="TreeGrafter"/>
</dbReference>
<keyword evidence="1" id="KW-0732">Signal</keyword>
<keyword evidence="3" id="KW-0106">Calcium</keyword>
<dbReference type="OrthoDB" id="418484at2759"/>
<keyword evidence="2" id="KW-0677">Repeat</keyword>
<dbReference type="GO" id="GO:0030424">
    <property type="term" value="C:axon"/>
    <property type="evidence" value="ECO:0007669"/>
    <property type="project" value="TreeGrafter"/>
</dbReference>
<proteinExistence type="predicted"/>